<evidence type="ECO:0000313" key="4">
    <source>
        <dbReference type="Proteomes" id="UP001632038"/>
    </source>
</evidence>
<dbReference type="EMBL" id="JAVIJP010000032">
    <property type="protein sequence ID" value="KAL3632323.1"/>
    <property type="molecule type" value="Genomic_DNA"/>
</dbReference>
<comment type="caution">
    <text evidence="3">The sequence shown here is derived from an EMBL/GenBank/DDBJ whole genome shotgun (WGS) entry which is preliminary data.</text>
</comment>
<keyword evidence="4" id="KW-1185">Reference proteome</keyword>
<feature type="signal peptide" evidence="2">
    <location>
        <begin position="1"/>
        <end position="26"/>
    </location>
</feature>
<evidence type="ECO:0000313" key="3">
    <source>
        <dbReference type="EMBL" id="KAL3632323.1"/>
    </source>
</evidence>
<keyword evidence="2" id="KW-0732">Signal</keyword>
<dbReference type="PANTHER" id="PTHR36733">
    <property type="entry name" value="CELL WALL PROTEIN-RELATED"/>
    <property type="match status" value="1"/>
</dbReference>
<sequence>MGPTTRTFLVFVTFFVVSLTLQMVGGRNIPADAKLQPEWLKHDRSFLIPGIGRVIVPKKGSHVDPIHYNPITGSSNGHGFSIPGVDGAAGGRNYVPGGDDTYLPNPGVEVPSPVGGQGISPPSGH</sequence>
<reference evidence="4" key="1">
    <citation type="journal article" date="2024" name="IScience">
        <title>Strigolactones Initiate the Formation of Haustorium-like Structures in Castilleja.</title>
        <authorList>
            <person name="Buerger M."/>
            <person name="Peterson D."/>
            <person name="Chory J."/>
        </authorList>
    </citation>
    <scope>NUCLEOTIDE SEQUENCE [LARGE SCALE GENOMIC DNA]</scope>
</reference>
<gene>
    <name evidence="3" type="ORF">CASFOL_025307</name>
</gene>
<evidence type="ECO:0000256" key="1">
    <source>
        <dbReference type="SAM" id="MobiDB-lite"/>
    </source>
</evidence>
<dbReference type="PANTHER" id="PTHR36733:SF1">
    <property type="entry name" value="CELL WALL PROTEIN-RELATED"/>
    <property type="match status" value="1"/>
</dbReference>
<dbReference type="AlphaFoldDB" id="A0ABD3CQR6"/>
<dbReference type="Proteomes" id="UP001632038">
    <property type="component" value="Unassembled WGS sequence"/>
</dbReference>
<feature type="region of interest" description="Disordered" evidence="1">
    <location>
        <begin position="89"/>
        <end position="125"/>
    </location>
</feature>
<feature type="chain" id="PRO_5044832524" description="Cell wall protein" evidence="2">
    <location>
        <begin position="27"/>
        <end position="125"/>
    </location>
</feature>
<evidence type="ECO:0000256" key="2">
    <source>
        <dbReference type="SAM" id="SignalP"/>
    </source>
</evidence>
<proteinExistence type="predicted"/>
<evidence type="ECO:0008006" key="5">
    <source>
        <dbReference type="Google" id="ProtNLM"/>
    </source>
</evidence>
<organism evidence="3 4">
    <name type="scientific">Castilleja foliolosa</name>
    <dbReference type="NCBI Taxonomy" id="1961234"/>
    <lineage>
        <taxon>Eukaryota</taxon>
        <taxon>Viridiplantae</taxon>
        <taxon>Streptophyta</taxon>
        <taxon>Embryophyta</taxon>
        <taxon>Tracheophyta</taxon>
        <taxon>Spermatophyta</taxon>
        <taxon>Magnoliopsida</taxon>
        <taxon>eudicotyledons</taxon>
        <taxon>Gunneridae</taxon>
        <taxon>Pentapetalae</taxon>
        <taxon>asterids</taxon>
        <taxon>lamiids</taxon>
        <taxon>Lamiales</taxon>
        <taxon>Orobanchaceae</taxon>
        <taxon>Pedicularideae</taxon>
        <taxon>Castillejinae</taxon>
        <taxon>Castilleja</taxon>
    </lineage>
</organism>
<dbReference type="InterPro" id="IPR034565">
    <property type="entry name" value="Put_cell_wall"/>
</dbReference>
<protein>
    <recommendedName>
        <fullName evidence="5">Cell wall protein</fullName>
    </recommendedName>
</protein>
<name>A0ABD3CQR6_9LAMI</name>
<accession>A0ABD3CQR6</accession>